<sequence length="132" mass="15689">MKQYTVTTTENLRTLCIKNGWFKCGSNKQYEKLFRANELVFSIEEIATIIWLCSDEEYCDILLKLREERIDYWKRMFGIENANQTYKVVDIFGKNFKLTFKQIVTLLAASDYESIKGIYDLDGNTVWEYECE</sequence>
<name>A0A934WQI1_9FIRM</name>
<proteinExistence type="predicted"/>
<gene>
    <name evidence="1" type="ORF">JKK62_04695</name>
</gene>
<keyword evidence="2" id="KW-1185">Reference proteome</keyword>
<protein>
    <submittedName>
        <fullName evidence="1">Uncharacterized protein</fullName>
    </submittedName>
</protein>
<accession>A0A934WQI1</accession>
<evidence type="ECO:0000313" key="2">
    <source>
        <dbReference type="Proteomes" id="UP000633365"/>
    </source>
</evidence>
<dbReference type="RefSeq" id="WP_201427097.1">
    <property type="nucleotide sequence ID" value="NZ_JAEQMG010000047.1"/>
</dbReference>
<comment type="caution">
    <text evidence="1">The sequence shown here is derived from an EMBL/GenBank/DDBJ whole genome shotgun (WGS) entry which is preliminary data.</text>
</comment>
<reference evidence="1" key="1">
    <citation type="submission" date="2021-01" db="EMBL/GenBank/DDBJ databases">
        <title>Genome public.</title>
        <authorList>
            <person name="Liu C."/>
            <person name="Sun Q."/>
        </authorList>
    </citation>
    <scope>NUCLEOTIDE SEQUENCE</scope>
    <source>
        <strain evidence="1">M6</strain>
    </source>
</reference>
<dbReference type="Proteomes" id="UP000633365">
    <property type="component" value="Unassembled WGS sequence"/>
</dbReference>
<dbReference type="EMBL" id="JAEQMG010000047">
    <property type="protein sequence ID" value="MBK6087953.1"/>
    <property type="molecule type" value="Genomic_DNA"/>
</dbReference>
<organism evidence="1 2">
    <name type="scientific">Ruminococcus difficilis</name>
    <dbReference type="NCBI Taxonomy" id="2763069"/>
    <lineage>
        <taxon>Bacteria</taxon>
        <taxon>Bacillati</taxon>
        <taxon>Bacillota</taxon>
        <taxon>Clostridia</taxon>
        <taxon>Eubacteriales</taxon>
        <taxon>Oscillospiraceae</taxon>
        <taxon>Ruminococcus</taxon>
    </lineage>
</organism>
<dbReference type="AlphaFoldDB" id="A0A934WQI1"/>
<evidence type="ECO:0000313" key="1">
    <source>
        <dbReference type="EMBL" id="MBK6087953.1"/>
    </source>
</evidence>